<name>A0A2H0V5B3_9BACT</name>
<dbReference type="InterPro" id="IPR051158">
    <property type="entry name" value="Metallophosphoesterase_sf"/>
</dbReference>
<dbReference type="AlphaFoldDB" id="A0A2H0V5B3"/>
<evidence type="ECO:0000259" key="2">
    <source>
        <dbReference type="Pfam" id="PF00149"/>
    </source>
</evidence>
<proteinExistence type="predicted"/>
<dbReference type="Pfam" id="PF00149">
    <property type="entry name" value="Metallophos"/>
    <property type="match status" value="1"/>
</dbReference>
<evidence type="ECO:0000256" key="1">
    <source>
        <dbReference type="SAM" id="Phobius"/>
    </source>
</evidence>
<dbReference type="CDD" id="cd07385">
    <property type="entry name" value="MPP_YkuE_C"/>
    <property type="match status" value="1"/>
</dbReference>
<feature type="domain" description="Calcineurin-like phosphoesterase" evidence="2">
    <location>
        <begin position="87"/>
        <end position="265"/>
    </location>
</feature>
<evidence type="ECO:0000313" key="3">
    <source>
        <dbReference type="EMBL" id="PIR94286.1"/>
    </source>
</evidence>
<dbReference type="Gene3D" id="3.60.21.10">
    <property type="match status" value="1"/>
</dbReference>
<keyword evidence="1" id="KW-1133">Transmembrane helix</keyword>
<gene>
    <name evidence="3" type="ORF">COT97_02245</name>
</gene>
<dbReference type="Proteomes" id="UP000229901">
    <property type="component" value="Unassembled WGS sequence"/>
</dbReference>
<reference evidence="4" key="1">
    <citation type="submission" date="2017-09" db="EMBL/GenBank/DDBJ databases">
        <title>Depth-based differentiation of microbial function through sediment-hosted aquifers and enrichment of novel symbionts in the deep terrestrial subsurface.</title>
        <authorList>
            <person name="Probst A.J."/>
            <person name="Ladd B."/>
            <person name="Jarett J.K."/>
            <person name="Geller-Mcgrath D.E."/>
            <person name="Sieber C.M.K."/>
            <person name="Emerson J.B."/>
            <person name="Anantharaman K."/>
            <person name="Thomas B.C."/>
            <person name="Malmstrom R."/>
            <person name="Stieglmeier M."/>
            <person name="Klingl A."/>
            <person name="Woyke T."/>
            <person name="Ryan C.M."/>
            <person name="Banfield J.F."/>
        </authorList>
    </citation>
    <scope>NUCLEOTIDE SEQUENCE [LARGE SCALE GENOMIC DNA]</scope>
</reference>
<accession>A0A2H0V5B3</accession>
<dbReference type="PANTHER" id="PTHR31302">
    <property type="entry name" value="TRANSMEMBRANE PROTEIN WITH METALLOPHOSPHOESTERASE DOMAIN-RELATED"/>
    <property type="match status" value="1"/>
</dbReference>
<protein>
    <recommendedName>
        <fullName evidence="2">Calcineurin-like phosphoesterase domain-containing protein</fullName>
    </recommendedName>
</protein>
<feature type="transmembrane region" description="Helical" evidence="1">
    <location>
        <begin position="42"/>
        <end position="63"/>
    </location>
</feature>
<dbReference type="InterPro" id="IPR029052">
    <property type="entry name" value="Metallo-depent_PP-like"/>
</dbReference>
<comment type="caution">
    <text evidence="3">The sequence shown here is derived from an EMBL/GenBank/DDBJ whole genome shotgun (WGS) entry which is preliminary data.</text>
</comment>
<evidence type="ECO:0000313" key="4">
    <source>
        <dbReference type="Proteomes" id="UP000229901"/>
    </source>
</evidence>
<keyword evidence="1" id="KW-0472">Membrane</keyword>
<dbReference type="SUPFAM" id="SSF56300">
    <property type="entry name" value="Metallo-dependent phosphatases"/>
    <property type="match status" value="1"/>
</dbReference>
<dbReference type="EMBL" id="PFAP01000011">
    <property type="protein sequence ID" value="PIR94286.1"/>
    <property type="molecule type" value="Genomic_DNA"/>
</dbReference>
<keyword evidence="1" id="KW-0812">Transmembrane</keyword>
<organism evidence="3 4">
    <name type="scientific">Candidatus Falkowbacteria bacterium CG10_big_fil_rev_8_21_14_0_10_39_11</name>
    <dbReference type="NCBI Taxonomy" id="1974565"/>
    <lineage>
        <taxon>Bacteria</taxon>
        <taxon>Candidatus Falkowiibacteriota</taxon>
    </lineage>
</organism>
<dbReference type="InterPro" id="IPR004843">
    <property type="entry name" value="Calcineurin-like_PHP"/>
</dbReference>
<sequence>MQYIIFWDYKILSILALSLLTIYTFAGSLKRHWDYDSKNQKILKFSIEAFFVLLFLTVFYGSFIEPQWIQTKQIDINLNNTNRTESIKIVQLTDTHAGPYKGPGYFKRVAKKIAVINPDIILMTGDYVLGAAKNIEYLTPLKEITTAYPTYAISGNHEYNLGFEQDFYDGKTIDKTATIKEFFQSINVNFIDNQTKLINTKQGPLYVSGIREIWYEPNSVDNELNRMGGSISTSQPHILLAHNPEVILKPASEKFDLVLSGHTHGGQIRLPFIGSLSSLPTKLGRKFDMGLFQLDKNQLYISKGLGESGPRARLFCRPELTVLNINL</sequence>
<dbReference type="PANTHER" id="PTHR31302:SF0">
    <property type="entry name" value="TRANSMEMBRANE PROTEIN WITH METALLOPHOSPHOESTERASE DOMAIN"/>
    <property type="match status" value="1"/>
</dbReference>
<dbReference type="GO" id="GO:0016787">
    <property type="term" value="F:hydrolase activity"/>
    <property type="evidence" value="ECO:0007669"/>
    <property type="project" value="InterPro"/>
</dbReference>